<dbReference type="InterPro" id="IPR012340">
    <property type="entry name" value="NA-bd_OB-fold"/>
</dbReference>
<feature type="domain" description="EngC GTPase" evidence="10">
    <location>
        <begin position="68"/>
        <end position="212"/>
    </location>
</feature>
<keyword evidence="3" id="KW-0479">Metal-binding</keyword>
<keyword evidence="2" id="KW-0690">Ribosome biogenesis</keyword>
<keyword evidence="8" id="KW-0694">RNA-binding</keyword>
<organism evidence="12">
    <name type="scientific">human gut metagenome</name>
    <dbReference type="NCBI Taxonomy" id="408170"/>
    <lineage>
        <taxon>unclassified sequences</taxon>
        <taxon>metagenomes</taxon>
        <taxon>organismal metagenomes</taxon>
    </lineage>
</organism>
<dbReference type="InterPro" id="IPR027417">
    <property type="entry name" value="P-loop_NTPase"/>
</dbReference>
<dbReference type="GO" id="GO:0019843">
    <property type="term" value="F:rRNA binding"/>
    <property type="evidence" value="ECO:0007669"/>
    <property type="project" value="UniProtKB-KW"/>
</dbReference>
<keyword evidence="4" id="KW-0699">rRNA-binding</keyword>
<dbReference type="InterPro" id="IPR010914">
    <property type="entry name" value="RsgA_GTPase_dom"/>
</dbReference>
<dbReference type="HAMAP" id="MF_01820">
    <property type="entry name" value="GTPase_RsgA"/>
    <property type="match status" value="1"/>
</dbReference>
<dbReference type="Gene3D" id="2.40.50.140">
    <property type="entry name" value="Nucleic acid-binding proteins"/>
    <property type="match status" value="1"/>
</dbReference>
<dbReference type="PROSITE" id="PS51721">
    <property type="entry name" value="G_CP"/>
    <property type="match status" value="1"/>
</dbReference>
<proteinExistence type="inferred from homology"/>
<dbReference type="GO" id="GO:0042254">
    <property type="term" value="P:ribosome biogenesis"/>
    <property type="evidence" value="ECO:0007669"/>
    <property type="project" value="UniProtKB-KW"/>
</dbReference>
<dbReference type="Pfam" id="PF16745">
    <property type="entry name" value="RsgA_N"/>
    <property type="match status" value="1"/>
</dbReference>
<evidence type="ECO:0000256" key="7">
    <source>
        <dbReference type="ARBA" id="ARBA00022833"/>
    </source>
</evidence>
<evidence type="ECO:0000256" key="3">
    <source>
        <dbReference type="ARBA" id="ARBA00022723"/>
    </source>
</evidence>
<dbReference type="AlphaFoldDB" id="K1RB03"/>
<evidence type="ECO:0000259" key="10">
    <source>
        <dbReference type="PROSITE" id="PS50936"/>
    </source>
</evidence>
<evidence type="ECO:0000313" key="12">
    <source>
        <dbReference type="EMBL" id="EKC45987.1"/>
    </source>
</evidence>
<evidence type="ECO:0000256" key="6">
    <source>
        <dbReference type="ARBA" id="ARBA00022801"/>
    </source>
</evidence>
<feature type="domain" description="CP-type G" evidence="11">
    <location>
        <begin position="59"/>
        <end position="214"/>
    </location>
</feature>
<dbReference type="NCBIfam" id="TIGR00157">
    <property type="entry name" value="ribosome small subunit-dependent GTPase A"/>
    <property type="match status" value="1"/>
</dbReference>
<accession>K1RB03</accession>
<dbReference type="SUPFAM" id="SSF50249">
    <property type="entry name" value="Nucleic acid-binding proteins"/>
    <property type="match status" value="1"/>
</dbReference>
<evidence type="ECO:0000259" key="11">
    <source>
        <dbReference type="PROSITE" id="PS51721"/>
    </source>
</evidence>
<dbReference type="GO" id="GO:0046872">
    <property type="term" value="F:metal ion binding"/>
    <property type="evidence" value="ECO:0007669"/>
    <property type="project" value="UniProtKB-KW"/>
</dbReference>
<dbReference type="PANTHER" id="PTHR32120:SF11">
    <property type="entry name" value="SMALL RIBOSOMAL SUBUNIT BIOGENESIS GTPASE RSGA 1, MITOCHONDRIAL-RELATED"/>
    <property type="match status" value="1"/>
</dbReference>
<dbReference type="CDD" id="cd01854">
    <property type="entry name" value="YjeQ_EngC"/>
    <property type="match status" value="1"/>
</dbReference>
<dbReference type="InterPro" id="IPR004881">
    <property type="entry name" value="Ribosome_biogen_GTPase_RsgA"/>
</dbReference>
<comment type="caution">
    <text evidence="12">The sequence shown here is derived from an EMBL/GenBank/DDBJ whole genome shotgun (WGS) entry which is preliminary data.</text>
</comment>
<dbReference type="SUPFAM" id="SSF52540">
    <property type="entry name" value="P-loop containing nucleoside triphosphate hydrolases"/>
    <property type="match status" value="1"/>
</dbReference>
<evidence type="ECO:0000256" key="2">
    <source>
        <dbReference type="ARBA" id="ARBA00022517"/>
    </source>
</evidence>
<name>K1RB03_9ZZZZ</name>
<keyword evidence="6" id="KW-0378">Hydrolase</keyword>
<evidence type="ECO:0000256" key="1">
    <source>
        <dbReference type="ARBA" id="ARBA00022490"/>
    </source>
</evidence>
<keyword evidence="1" id="KW-0963">Cytoplasm</keyword>
<evidence type="ECO:0000256" key="5">
    <source>
        <dbReference type="ARBA" id="ARBA00022741"/>
    </source>
</evidence>
<gene>
    <name evidence="12" type="ORF">OBE_16519</name>
</gene>
<dbReference type="InterPro" id="IPR031944">
    <property type="entry name" value="RsgA_N"/>
</dbReference>
<dbReference type="GO" id="GO:0003924">
    <property type="term" value="F:GTPase activity"/>
    <property type="evidence" value="ECO:0007669"/>
    <property type="project" value="InterPro"/>
</dbReference>
<dbReference type="PANTHER" id="PTHR32120">
    <property type="entry name" value="SMALL RIBOSOMAL SUBUNIT BIOGENESIS GTPASE RSGA"/>
    <property type="match status" value="1"/>
</dbReference>
<protein>
    <submittedName>
        <fullName evidence="12">Ribosome-associated GTPase</fullName>
    </submittedName>
</protein>
<dbReference type="Pfam" id="PF03193">
    <property type="entry name" value="RsgA_GTPase"/>
    <property type="match status" value="1"/>
</dbReference>
<evidence type="ECO:0000256" key="8">
    <source>
        <dbReference type="ARBA" id="ARBA00022884"/>
    </source>
</evidence>
<dbReference type="InterPro" id="IPR030378">
    <property type="entry name" value="G_CP_dom"/>
</dbReference>
<dbReference type="Gene3D" id="1.10.40.50">
    <property type="entry name" value="Probable gtpase engc, domain 3"/>
    <property type="match status" value="1"/>
</dbReference>
<sequence length="276" mass="31665">MEGQIVKIIRQTHIVNCDNENYACHCRGKIRNKNIVPLVGDYCIFSKENKTIEEILPRKNEFKRPPVSNIDQAIIVTSLVSPAFSTNLLDRFLTTMELHNIESIICVTKEDITPQDELEKLKPILKYYENIGYKVISNKDIESLKQLLEGKVSVFTGQTGAGKSTLINKIIPDLNLETGEISKALGRGKHTTRVVSLFNVQNGMVLDTPGFSSLEFEDSSRKEIENTFKEFKNYQCEYTSCTHTKEQECSIRKAVDNNEILKSRYEDYLKFIEKRR</sequence>
<keyword evidence="7" id="KW-0862">Zinc</keyword>
<evidence type="ECO:0000256" key="9">
    <source>
        <dbReference type="ARBA" id="ARBA00023134"/>
    </source>
</evidence>
<evidence type="ECO:0000256" key="4">
    <source>
        <dbReference type="ARBA" id="ARBA00022730"/>
    </source>
</evidence>
<keyword evidence="5" id="KW-0547">Nucleotide-binding</keyword>
<dbReference type="GO" id="GO:0005525">
    <property type="term" value="F:GTP binding"/>
    <property type="evidence" value="ECO:0007669"/>
    <property type="project" value="UniProtKB-KW"/>
</dbReference>
<dbReference type="EMBL" id="AJWZ01011232">
    <property type="protein sequence ID" value="EKC45987.1"/>
    <property type="molecule type" value="Genomic_DNA"/>
</dbReference>
<reference evidence="12" key="1">
    <citation type="journal article" date="2013" name="Environ. Microbiol.">
        <title>Microbiota from the distal guts of lean and obese adolescents exhibit partial functional redundancy besides clear differences in community structure.</title>
        <authorList>
            <person name="Ferrer M."/>
            <person name="Ruiz A."/>
            <person name="Lanza F."/>
            <person name="Haange S.B."/>
            <person name="Oberbach A."/>
            <person name="Till H."/>
            <person name="Bargiela R."/>
            <person name="Campoy C."/>
            <person name="Segura M.T."/>
            <person name="Richter M."/>
            <person name="von Bergen M."/>
            <person name="Seifert J."/>
            <person name="Suarez A."/>
        </authorList>
    </citation>
    <scope>NUCLEOTIDE SEQUENCE</scope>
</reference>
<dbReference type="Gene3D" id="3.40.50.300">
    <property type="entry name" value="P-loop containing nucleotide triphosphate hydrolases"/>
    <property type="match status" value="1"/>
</dbReference>
<keyword evidence="9" id="KW-0342">GTP-binding</keyword>
<dbReference type="PROSITE" id="PS50936">
    <property type="entry name" value="ENGC_GTPASE"/>
    <property type="match status" value="1"/>
</dbReference>